<name>A0A4D9D9V6_9STRA</name>
<evidence type="ECO:0000313" key="13">
    <source>
        <dbReference type="Proteomes" id="UP000355283"/>
    </source>
</evidence>
<dbReference type="InterPro" id="IPR000727">
    <property type="entry name" value="T_SNARE_dom"/>
</dbReference>
<dbReference type="InterPro" id="IPR039899">
    <property type="entry name" value="BET1_SNARE"/>
</dbReference>
<sequence length="147" mass="16759">MRRRPEDNFSSSSYMPSNSNSRGAYGGGMPQAGPGRQSNYYSTPEDRVRESSRNMFEEENNRRIGDLAGQVSMLKELTIDIGTEVRSQNHLLDDMGSGFLRTDGLMGSTMRRLNKMLTTSSSRHMLWLVAFVVFVFIFVYYIIRHKG</sequence>
<feature type="region of interest" description="Disordered" evidence="9">
    <location>
        <begin position="1"/>
        <end position="60"/>
    </location>
</feature>
<dbReference type="PANTHER" id="PTHR12791">
    <property type="entry name" value="GOLGI SNARE BET1-RELATED"/>
    <property type="match status" value="1"/>
</dbReference>
<evidence type="ECO:0000313" key="12">
    <source>
        <dbReference type="EMBL" id="TFJ85408.1"/>
    </source>
</evidence>
<feature type="compositionally biased region" description="Basic and acidic residues" evidence="9">
    <location>
        <begin position="44"/>
        <end position="60"/>
    </location>
</feature>
<proteinExistence type="predicted"/>
<feature type="compositionally biased region" description="Low complexity" evidence="9">
    <location>
        <begin position="8"/>
        <end position="21"/>
    </location>
</feature>
<evidence type="ECO:0000256" key="3">
    <source>
        <dbReference type="ARBA" id="ARBA00022692"/>
    </source>
</evidence>
<keyword evidence="13" id="KW-1185">Reference proteome</keyword>
<dbReference type="Proteomes" id="UP000355283">
    <property type="component" value="Unassembled WGS sequence"/>
</dbReference>
<dbReference type="AlphaFoldDB" id="A0A4D9D9V6"/>
<keyword evidence="5 10" id="KW-1133">Transmembrane helix</keyword>
<feature type="transmembrane region" description="Helical" evidence="10">
    <location>
        <begin position="125"/>
        <end position="143"/>
    </location>
</feature>
<gene>
    <name evidence="12" type="ORF">NSK_003367</name>
</gene>
<dbReference type="SMART" id="SM00397">
    <property type="entry name" value="t_SNARE"/>
    <property type="match status" value="1"/>
</dbReference>
<dbReference type="GO" id="GO:0015031">
    <property type="term" value="P:protein transport"/>
    <property type="evidence" value="ECO:0007669"/>
    <property type="project" value="UniProtKB-KW"/>
</dbReference>
<evidence type="ECO:0000256" key="8">
    <source>
        <dbReference type="ARBA" id="ARBA00046280"/>
    </source>
</evidence>
<keyword evidence="7 10" id="KW-0472">Membrane</keyword>
<evidence type="ECO:0000256" key="6">
    <source>
        <dbReference type="ARBA" id="ARBA00023034"/>
    </source>
</evidence>
<feature type="domain" description="T-SNARE coiled-coil homology" evidence="11">
    <location>
        <begin position="54"/>
        <end position="116"/>
    </location>
</feature>
<keyword evidence="4" id="KW-0653">Protein transport</keyword>
<organism evidence="12 13">
    <name type="scientific">Nannochloropsis salina CCMP1776</name>
    <dbReference type="NCBI Taxonomy" id="1027361"/>
    <lineage>
        <taxon>Eukaryota</taxon>
        <taxon>Sar</taxon>
        <taxon>Stramenopiles</taxon>
        <taxon>Ochrophyta</taxon>
        <taxon>Eustigmatophyceae</taxon>
        <taxon>Eustigmatales</taxon>
        <taxon>Monodopsidaceae</taxon>
        <taxon>Microchloropsis</taxon>
        <taxon>Microchloropsis salina</taxon>
    </lineage>
</organism>
<evidence type="ECO:0000256" key="7">
    <source>
        <dbReference type="ARBA" id="ARBA00023136"/>
    </source>
</evidence>
<evidence type="ECO:0000259" key="11">
    <source>
        <dbReference type="PROSITE" id="PS50192"/>
    </source>
</evidence>
<dbReference type="CDD" id="cd15853">
    <property type="entry name" value="SNARE_Bet1"/>
    <property type="match status" value="1"/>
</dbReference>
<dbReference type="OrthoDB" id="261831at2759"/>
<evidence type="ECO:0000256" key="1">
    <source>
        <dbReference type="ARBA" id="ARBA00004394"/>
    </source>
</evidence>
<dbReference type="PROSITE" id="PS50192">
    <property type="entry name" value="T_SNARE"/>
    <property type="match status" value="1"/>
</dbReference>
<reference evidence="12 13" key="1">
    <citation type="submission" date="2019-01" db="EMBL/GenBank/DDBJ databases">
        <title>Nuclear Genome Assembly of the Microalgal Biofuel strain Nannochloropsis salina CCMP1776.</title>
        <authorList>
            <person name="Hovde B."/>
        </authorList>
    </citation>
    <scope>NUCLEOTIDE SEQUENCE [LARGE SCALE GENOMIC DNA]</scope>
    <source>
        <strain evidence="12 13">CCMP1776</strain>
    </source>
</reference>
<accession>A0A4D9D9V6</accession>
<keyword evidence="6" id="KW-0333">Golgi apparatus</keyword>
<dbReference type="SUPFAM" id="SSF58038">
    <property type="entry name" value="SNARE fusion complex"/>
    <property type="match status" value="1"/>
</dbReference>
<dbReference type="GO" id="GO:0000139">
    <property type="term" value="C:Golgi membrane"/>
    <property type="evidence" value="ECO:0007669"/>
    <property type="project" value="UniProtKB-SubCell"/>
</dbReference>
<comment type="caution">
    <text evidence="12">The sequence shown here is derived from an EMBL/GenBank/DDBJ whole genome shotgun (WGS) entry which is preliminary data.</text>
</comment>
<evidence type="ECO:0000256" key="9">
    <source>
        <dbReference type="SAM" id="MobiDB-lite"/>
    </source>
</evidence>
<dbReference type="EMBL" id="SDOX01000014">
    <property type="protein sequence ID" value="TFJ85408.1"/>
    <property type="molecule type" value="Genomic_DNA"/>
</dbReference>
<evidence type="ECO:0000256" key="4">
    <source>
        <dbReference type="ARBA" id="ARBA00022927"/>
    </source>
</evidence>
<comment type="subcellular location">
    <subcellularLocation>
        <location evidence="8">Endomembrane system</location>
        <topology evidence="8">Single-pass type IV membrane protein</topology>
    </subcellularLocation>
    <subcellularLocation>
        <location evidence="1">Golgi apparatus membrane</location>
    </subcellularLocation>
</comment>
<evidence type="ECO:0000256" key="10">
    <source>
        <dbReference type="SAM" id="Phobius"/>
    </source>
</evidence>
<evidence type="ECO:0000256" key="2">
    <source>
        <dbReference type="ARBA" id="ARBA00022448"/>
    </source>
</evidence>
<protein>
    <recommendedName>
        <fullName evidence="11">t-SNARE coiled-coil homology domain-containing protein</fullName>
    </recommendedName>
</protein>
<keyword evidence="2" id="KW-0813">Transport</keyword>
<evidence type="ECO:0000256" key="5">
    <source>
        <dbReference type="ARBA" id="ARBA00022989"/>
    </source>
</evidence>
<keyword evidence="3 10" id="KW-0812">Transmembrane</keyword>
<dbReference type="Gene3D" id="1.20.5.110">
    <property type="match status" value="1"/>
</dbReference>